<organism evidence="2 3">
    <name type="scientific">Durusdinium trenchii</name>
    <dbReference type="NCBI Taxonomy" id="1381693"/>
    <lineage>
        <taxon>Eukaryota</taxon>
        <taxon>Sar</taxon>
        <taxon>Alveolata</taxon>
        <taxon>Dinophyceae</taxon>
        <taxon>Suessiales</taxon>
        <taxon>Symbiodiniaceae</taxon>
        <taxon>Durusdinium</taxon>
    </lineage>
</organism>
<accession>A0ABP0JG46</accession>
<gene>
    <name evidence="2" type="ORF">CCMP2556_LOCUS11259</name>
</gene>
<keyword evidence="3" id="KW-1185">Reference proteome</keyword>
<feature type="compositionally biased region" description="Acidic residues" evidence="1">
    <location>
        <begin position="98"/>
        <end position="108"/>
    </location>
</feature>
<evidence type="ECO:0000256" key="1">
    <source>
        <dbReference type="SAM" id="MobiDB-lite"/>
    </source>
</evidence>
<feature type="region of interest" description="Disordered" evidence="1">
    <location>
        <begin position="94"/>
        <end position="117"/>
    </location>
</feature>
<dbReference type="Proteomes" id="UP001642484">
    <property type="component" value="Unassembled WGS sequence"/>
</dbReference>
<dbReference type="InterPro" id="IPR013868">
    <property type="entry name" value="Cut8/Sts1_fam"/>
</dbReference>
<reference evidence="2 3" key="1">
    <citation type="submission" date="2024-02" db="EMBL/GenBank/DDBJ databases">
        <authorList>
            <person name="Chen Y."/>
            <person name="Shah S."/>
            <person name="Dougan E. K."/>
            <person name="Thang M."/>
            <person name="Chan C."/>
        </authorList>
    </citation>
    <scope>NUCLEOTIDE SEQUENCE [LARGE SCALE GENOMIC DNA]</scope>
</reference>
<dbReference type="Pfam" id="PF08559">
    <property type="entry name" value="Cut8"/>
    <property type="match status" value="1"/>
</dbReference>
<name>A0ABP0JG46_9DINO</name>
<dbReference type="Gene3D" id="1.20.58.1590">
    <property type="entry name" value="Tethering factor for nuclear proteasome Cut8/Sts1"/>
    <property type="match status" value="1"/>
</dbReference>
<proteinExistence type="predicted"/>
<protein>
    <submittedName>
        <fullName evidence="2">Uncharacterized protein</fullName>
    </submittedName>
</protein>
<dbReference type="InterPro" id="IPR038422">
    <property type="entry name" value="Cut8/Sts1_sf"/>
</dbReference>
<evidence type="ECO:0000313" key="2">
    <source>
        <dbReference type="EMBL" id="CAK9013393.1"/>
    </source>
</evidence>
<comment type="caution">
    <text evidence="2">The sequence shown here is derived from an EMBL/GenBank/DDBJ whole genome shotgun (WGS) entry which is preliminary data.</text>
</comment>
<dbReference type="EMBL" id="CAXAMN010005347">
    <property type="protein sequence ID" value="CAK9013393.1"/>
    <property type="molecule type" value="Genomic_DNA"/>
</dbReference>
<sequence length="117" mass="13240">MKRRSSHCRDRYGRGNGDTYAYNRVRSFISAFSKVLQAHLKSVEVSGQEDKIEEYVQTCYALVMDMHTFNDAKHNAARSRLKISLEKVAKKHGIDLGEGSEDGEEDESGIARPCDEL</sequence>
<evidence type="ECO:0000313" key="3">
    <source>
        <dbReference type="Proteomes" id="UP001642484"/>
    </source>
</evidence>